<comment type="caution">
    <text evidence="1">The sequence shown here is derived from an EMBL/GenBank/DDBJ whole genome shotgun (WGS) entry which is preliminary data.</text>
</comment>
<protein>
    <submittedName>
        <fullName evidence="1">Uncharacterized protein</fullName>
    </submittedName>
</protein>
<reference evidence="1" key="1">
    <citation type="submission" date="2021-02" db="EMBL/GenBank/DDBJ databases">
        <authorList>
            <person name="Nowell W R."/>
        </authorList>
    </citation>
    <scope>NUCLEOTIDE SEQUENCE</scope>
</reference>
<dbReference type="EMBL" id="CAJNOG010000084">
    <property type="protein sequence ID" value="CAF0913884.1"/>
    <property type="molecule type" value="Genomic_DNA"/>
</dbReference>
<name>A0A814AK35_9BILA</name>
<evidence type="ECO:0000313" key="1">
    <source>
        <dbReference type="EMBL" id="CAF0913884.1"/>
    </source>
</evidence>
<gene>
    <name evidence="1" type="ORF">JYZ213_LOCUS11233</name>
</gene>
<dbReference type="AlphaFoldDB" id="A0A814AK35"/>
<dbReference type="Proteomes" id="UP000663845">
    <property type="component" value="Unassembled WGS sequence"/>
</dbReference>
<proteinExistence type="predicted"/>
<accession>A0A814AK35</accession>
<sequence length="262" mass="31162">MAERRTISNILCTDILLELFQYFYVDELFNAFNDTIHYFPLLLKNGNVQLHVRHVDSHFRKHIMPNIERNNVISVRIQNMYQMAPVNLGEFNQVHFLVLHNVTELNWPDNFPKDLKYLTIYVRSKDRHKIFKKALNLDNIKRLEFNSTFLHFHDCNETLVKPSTIKHLVFNSQRCFINYEFLLNNMPDLQSLKSSNTYYPHRTKTNLGIFNRLYTIDLDCKHIDIDVMILFIIDVSRYSLRQCRLINVNNSLSSYIADALIS</sequence>
<evidence type="ECO:0000313" key="2">
    <source>
        <dbReference type="Proteomes" id="UP000663845"/>
    </source>
</evidence>
<organism evidence="1 2">
    <name type="scientific">Adineta steineri</name>
    <dbReference type="NCBI Taxonomy" id="433720"/>
    <lineage>
        <taxon>Eukaryota</taxon>
        <taxon>Metazoa</taxon>
        <taxon>Spiralia</taxon>
        <taxon>Gnathifera</taxon>
        <taxon>Rotifera</taxon>
        <taxon>Eurotatoria</taxon>
        <taxon>Bdelloidea</taxon>
        <taxon>Adinetida</taxon>
        <taxon>Adinetidae</taxon>
        <taxon>Adineta</taxon>
    </lineage>
</organism>